<dbReference type="PANTHER" id="PTHR36698:SF2">
    <property type="entry name" value="MCE_MLAD DOMAIN-CONTAINING PROTEIN"/>
    <property type="match status" value="1"/>
</dbReference>
<dbReference type="RefSeq" id="WP_182165326.1">
    <property type="nucleotide sequence ID" value="NZ_JACFXV010000053.1"/>
</dbReference>
<feature type="transmembrane region" description="Helical" evidence="1">
    <location>
        <begin position="7"/>
        <end position="29"/>
    </location>
</feature>
<name>A0A839AD73_9HYPH</name>
<dbReference type="PANTHER" id="PTHR36698">
    <property type="entry name" value="BLL5892 PROTEIN"/>
    <property type="match status" value="1"/>
</dbReference>
<comment type="caution">
    <text evidence="3">The sequence shown here is derived from an EMBL/GenBank/DDBJ whole genome shotgun (WGS) entry which is preliminary data.</text>
</comment>
<evidence type="ECO:0000313" key="4">
    <source>
        <dbReference type="Proteomes" id="UP000541109"/>
    </source>
</evidence>
<dbReference type="InterPro" id="IPR003399">
    <property type="entry name" value="Mce/MlaD"/>
</dbReference>
<dbReference type="SUPFAM" id="SSF58104">
    <property type="entry name" value="Methyl-accepting chemotaxis protein (MCP) signaling domain"/>
    <property type="match status" value="1"/>
</dbReference>
<dbReference type="Pfam" id="PF02470">
    <property type="entry name" value="MlaD"/>
    <property type="match status" value="1"/>
</dbReference>
<dbReference type="Proteomes" id="UP000541109">
    <property type="component" value="Unassembled WGS sequence"/>
</dbReference>
<reference evidence="3 4" key="1">
    <citation type="submission" date="2020-07" db="EMBL/GenBank/DDBJ databases">
        <title>Stappia sp., F7233, whole genome shotgun sequencing project.</title>
        <authorList>
            <person name="Jiang S."/>
            <person name="Liu Z.W."/>
            <person name="Du Z.J."/>
        </authorList>
    </citation>
    <scope>NUCLEOTIDE SEQUENCE [LARGE SCALE GENOMIC DNA]</scope>
    <source>
        <strain evidence="3 4">F7233</strain>
    </source>
</reference>
<keyword evidence="4" id="KW-1185">Reference proteome</keyword>
<proteinExistence type="predicted"/>
<accession>A0A839AD73</accession>
<evidence type="ECO:0000313" key="3">
    <source>
        <dbReference type="EMBL" id="MBA5777720.1"/>
    </source>
</evidence>
<keyword evidence="1" id="KW-1133">Transmembrane helix</keyword>
<organism evidence="3 4">
    <name type="scientific">Stappia albiluteola</name>
    <dbReference type="NCBI Taxonomy" id="2758565"/>
    <lineage>
        <taxon>Bacteria</taxon>
        <taxon>Pseudomonadati</taxon>
        <taxon>Pseudomonadota</taxon>
        <taxon>Alphaproteobacteria</taxon>
        <taxon>Hyphomicrobiales</taxon>
        <taxon>Stappiaceae</taxon>
        <taxon>Stappia</taxon>
    </lineage>
</organism>
<feature type="domain" description="Mce/MlaD" evidence="2">
    <location>
        <begin position="47"/>
        <end position="113"/>
    </location>
</feature>
<dbReference type="AlphaFoldDB" id="A0A839AD73"/>
<evidence type="ECO:0000259" key="2">
    <source>
        <dbReference type="Pfam" id="PF02470"/>
    </source>
</evidence>
<keyword evidence="1" id="KW-0472">Membrane</keyword>
<gene>
    <name evidence="3" type="ORF">H2509_11350</name>
</gene>
<dbReference type="EMBL" id="JACFXV010000053">
    <property type="protein sequence ID" value="MBA5777720.1"/>
    <property type="molecule type" value="Genomic_DNA"/>
</dbReference>
<sequence>METRANYVAIGAFVFVVIFAAFTFIFWLGSTADRTKNVNVKIIFPGAVTGLSQGSQVVFNGIKIGDVGALNFDPEDPKVVVATVRIDPTAPLRKDVKATLGYQGLTGVAYVELFGGTNQAASLFEGLNGAEPVIYADRSAFEDIVQGARNILGEADQTLKTIEEVIAGNRDEIDQTIKNIKVFSDALAANSDGVQTFMSSMSTTGEALTKLSGRLESLVVKAERIVDAVPPEKVTETINSAAAIGKSLEGAAGQVAGLIDEAKAATDDLKTFTEGLNKNLNDIDQVIAAVEPEKVKQVVDGAASFAKLLQDRSGDLNEIVTKSTDVINNIQTITQTIESREEEISTFLTEAVDASKKVNTFLDGANKVVAALEPDRIGNIMANVEGFTSTVLGKSDTVGKAIDDVSAGAASFRALTDDLDRKRPELDTIIKNATEISQNLNAASVRVTSVIDKVDGMVEGDGGGLVAQLTATAESIRKVADSLDKNIGPIADGLNRFTSRGSADFSAAMAQLNRTLVEIQRAVANIDRNPSRVIFGGSDLPTYDGAKRR</sequence>
<keyword evidence="1" id="KW-0812">Transmembrane</keyword>
<evidence type="ECO:0000256" key="1">
    <source>
        <dbReference type="SAM" id="Phobius"/>
    </source>
</evidence>
<dbReference type="Gene3D" id="1.10.287.950">
    <property type="entry name" value="Methyl-accepting chemotaxis protein"/>
    <property type="match status" value="1"/>
</dbReference>
<protein>
    <submittedName>
        <fullName evidence="3">MCE family protein</fullName>
    </submittedName>
</protein>